<dbReference type="RefSeq" id="YP_010059637.1">
    <property type="nucleotide sequence ID" value="NC_054726.1"/>
</dbReference>
<reference evidence="1 2" key="1">
    <citation type="submission" date="2019-10" db="EMBL/GenBank/DDBJ databases">
        <authorList>
            <person name="Garlena R.A."/>
            <person name="Russell D.A."/>
            <person name="Pope W.H."/>
            <person name="Jacobs-Sera D."/>
            <person name="Hatfull G.F."/>
        </authorList>
    </citation>
    <scope>NUCLEOTIDE SEQUENCE [LARGE SCALE GENOMIC DNA]</scope>
</reference>
<organism evidence="1 2">
    <name type="scientific">Gordonia phage Stormageddon</name>
    <dbReference type="NCBI Taxonomy" id="2656541"/>
    <lineage>
        <taxon>Viruses</taxon>
        <taxon>Duplodnaviria</taxon>
        <taxon>Heunggongvirae</taxon>
        <taxon>Uroviricota</taxon>
        <taxon>Caudoviricetes</taxon>
        <taxon>Stormageddonvirus</taxon>
        <taxon>Stormageddonvirus Stormageddon</taxon>
    </lineage>
</organism>
<gene>
    <name evidence="1" type="primary">162</name>
    <name evidence="1" type="ORF">SEA_STORMAGEDDON_162</name>
</gene>
<protein>
    <submittedName>
        <fullName evidence="1">Uncharacterized protein</fullName>
    </submittedName>
</protein>
<accession>A0A649VSW8</accession>
<proteinExistence type="predicted"/>
<evidence type="ECO:0000313" key="1">
    <source>
        <dbReference type="EMBL" id="QGJ95022.1"/>
    </source>
</evidence>
<dbReference type="KEGG" id="vg:64766869"/>
<evidence type="ECO:0000313" key="2">
    <source>
        <dbReference type="Proteomes" id="UP000423065"/>
    </source>
</evidence>
<sequence length="247" mass="28310">MTPTKTNARTRMLARVADLGWELDPTAKVPLSRFERHVLVQNETAFRKRAAHGGWWKILLDYSQTSGSWRTVIGTTLRGIQINWTENEVHSGKVIGVLKNPRSSRYGSRFLWLASGDPSDPMKKHAETFLADPDLVVWLSQELRHKDIEETRARHAEQRRIEKLREQLLPVKGLTENARWRFAYVSPFKRASAELIKADGLTDLPKVMAETWNELERLVEYLTPEAREAFQKHLDDLSGAAVTDLDA</sequence>
<dbReference type="Proteomes" id="UP000423065">
    <property type="component" value="Segment"/>
</dbReference>
<name>A0A649VSW8_9CAUD</name>
<dbReference type="EMBL" id="MN586040">
    <property type="protein sequence ID" value="QGJ95022.1"/>
    <property type="molecule type" value="Genomic_DNA"/>
</dbReference>
<keyword evidence="2" id="KW-1185">Reference proteome</keyword>
<dbReference type="GeneID" id="64766869"/>